<reference evidence="1 2" key="1">
    <citation type="journal article" date="2019" name="Commun. Biol.">
        <title>The bagworm genome reveals a unique fibroin gene that provides high tensile strength.</title>
        <authorList>
            <person name="Kono N."/>
            <person name="Nakamura H."/>
            <person name="Ohtoshi R."/>
            <person name="Tomita M."/>
            <person name="Numata K."/>
            <person name="Arakawa K."/>
        </authorList>
    </citation>
    <scope>NUCLEOTIDE SEQUENCE [LARGE SCALE GENOMIC DNA]</scope>
</reference>
<comment type="caution">
    <text evidence="1">The sequence shown here is derived from an EMBL/GenBank/DDBJ whole genome shotgun (WGS) entry which is preliminary data.</text>
</comment>
<organism evidence="1 2">
    <name type="scientific">Eumeta variegata</name>
    <name type="common">Bagworm moth</name>
    <name type="synonym">Eumeta japonica</name>
    <dbReference type="NCBI Taxonomy" id="151549"/>
    <lineage>
        <taxon>Eukaryota</taxon>
        <taxon>Metazoa</taxon>
        <taxon>Ecdysozoa</taxon>
        <taxon>Arthropoda</taxon>
        <taxon>Hexapoda</taxon>
        <taxon>Insecta</taxon>
        <taxon>Pterygota</taxon>
        <taxon>Neoptera</taxon>
        <taxon>Endopterygota</taxon>
        <taxon>Lepidoptera</taxon>
        <taxon>Glossata</taxon>
        <taxon>Ditrysia</taxon>
        <taxon>Tineoidea</taxon>
        <taxon>Psychidae</taxon>
        <taxon>Oiketicinae</taxon>
        <taxon>Eumeta</taxon>
    </lineage>
</organism>
<sequence>MSNAAERGGRLCLSVARSALSLALQALNGTPQSEQLPLRPEEKVKYPFEGRYSYISNSLGALGVRSAVGVDVVFNLSRASPEIDSTFISTAGEFTSINLRPYASARDRRVSIVREVQKALYAVPEGKRGAAAGVKKYGGSFSNEFCR</sequence>
<name>A0A4C1U8U2_EUMVA</name>
<keyword evidence="2" id="KW-1185">Reference proteome</keyword>
<proteinExistence type="predicted"/>
<accession>A0A4C1U8U2</accession>
<dbReference type="EMBL" id="BGZK01000144">
    <property type="protein sequence ID" value="GBP22805.1"/>
    <property type="molecule type" value="Genomic_DNA"/>
</dbReference>
<evidence type="ECO:0000313" key="2">
    <source>
        <dbReference type="Proteomes" id="UP000299102"/>
    </source>
</evidence>
<dbReference type="AlphaFoldDB" id="A0A4C1U8U2"/>
<protein>
    <submittedName>
        <fullName evidence="1">Uncharacterized protein</fullName>
    </submittedName>
</protein>
<evidence type="ECO:0000313" key="1">
    <source>
        <dbReference type="EMBL" id="GBP22805.1"/>
    </source>
</evidence>
<dbReference type="Proteomes" id="UP000299102">
    <property type="component" value="Unassembled WGS sequence"/>
</dbReference>
<gene>
    <name evidence="1" type="ORF">EVAR_17159_1</name>
</gene>